<organism evidence="1 2">
    <name type="scientific">Pleurodeles waltl</name>
    <name type="common">Iberian ribbed newt</name>
    <dbReference type="NCBI Taxonomy" id="8319"/>
    <lineage>
        <taxon>Eukaryota</taxon>
        <taxon>Metazoa</taxon>
        <taxon>Chordata</taxon>
        <taxon>Craniata</taxon>
        <taxon>Vertebrata</taxon>
        <taxon>Euteleostomi</taxon>
        <taxon>Amphibia</taxon>
        <taxon>Batrachia</taxon>
        <taxon>Caudata</taxon>
        <taxon>Salamandroidea</taxon>
        <taxon>Salamandridae</taxon>
        <taxon>Pleurodelinae</taxon>
        <taxon>Pleurodeles</taxon>
    </lineage>
</organism>
<comment type="caution">
    <text evidence="1">The sequence shown here is derived from an EMBL/GenBank/DDBJ whole genome shotgun (WGS) entry which is preliminary data.</text>
</comment>
<dbReference type="Proteomes" id="UP001066276">
    <property type="component" value="Chromosome 5"/>
</dbReference>
<evidence type="ECO:0000313" key="1">
    <source>
        <dbReference type="EMBL" id="KAJ1155064.1"/>
    </source>
</evidence>
<gene>
    <name evidence="1" type="ORF">NDU88_007800</name>
</gene>
<proteinExistence type="predicted"/>
<reference evidence="1" key="1">
    <citation type="journal article" date="2022" name="bioRxiv">
        <title>Sequencing and chromosome-scale assembly of the giantPleurodeles waltlgenome.</title>
        <authorList>
            <person name="Brown T."/>
            <person name="Elewa A."/>
            <person name="Iarovenko S."/>
            <person name="Subramanian E."/>
            <person name="Araus A.J."/>
            <person name="Petzold A."/>
            <person name="Susuki M."/>
            <person name="Suzuki K.-i.T."/>
            <person name="Hayashi T."/>
            <person name="Toyoda A."/>
            <person name="Oliveira C."/>
            <person name="Osipova E."/>
            <person name="Leigh N.D."/>
            <person name="Simon A."/>
            <person name="Yun M.H."/>
        </authorList>
    </citation>
    <scope>NUCLEOTIDE SEQUENCE</scope>
    <source>
        <strain evidence="1">20211129_DDA</strain>
        <tissue evidence="1">Liver</tissue>
    </source>
</reference>
<keyword evidence="2" id="KW-1185">Reference proteome</keyword>
<sequence>MFSSRLSLFVRWETRNRKRFSEFKRQAKPSTCVIFNFGSAATARDAENVKSVLCISMVTARHVAESRMRNRVYARFPSDIRR</sequence>
<protein>
    <submittedName>
        <fullName evidence="1">Uncharacterized protein</fullName>
    </submittedName>
</protein>
<evidence type="ECO:0000313" key="2">
    <source>
        <dbReference type="Proteomes" id="UP001066276"/>
    </source>
</evidence>
<dbReference type="AlphaFoldDB" id="A0AAV7RS01"/>
<dbReference type="EMBL" id="JANPWB010000009">
    <property type="protein sequence ID" value="KAJ1155064.1"/>
    <property type="molecule type" value="Genomic_DNA"/>
</dbReference>
<accession>A0AAV7RS01</accession>
<name>A0AAV7RS01_PLEWA</name>